<dbReference type="GeneID" id="31252044"/>
<sequence>MVGIYPMRKEKDRYAKVANDGKSILKLIDDDKVTITTLTMCKGDYELALQRPAQSDKETIEEVSQQRKFLQVTYCPTVNLLQLPLATFNGDPKGWRESRGTLSRNFIQN</sequence>
<dbReference type="AlphaFoldDB" id="A0A1S0UG04"/>
<organism evidence="1">
    <name type="scientific">Loa loa</name>
    <name type="common">Eye worm</name>
    <name type="synonym">Filaria loa</name>
    <dbReference type="NCBI Taxonomy" id="7209"/>
    <lineage>
        <taxon>Eukaryota</taxon>
        <taxon>Metazoa</taxon>
        <taxon>Ecdysozoa</taxon>
        <taxon>Nematoda</taxon>
        <taxon>Chromadorea</taxon>
        <taxon>Rhabditida</taxon>
        <taxon>Spirurina</taxon>
        <taxon>Spiruromorpha</taxon>
        <taxon>Filarioidea</taxon>
        <taxon>Onchocercidae</taxon>
        <taxon>Loa</taxon>
    </lineage>
</organism>
<dbReference type="RefSeq" id="XP_020304723.1">
    <property type="nucleotide sequence ID" value="XM_020451489.1"/>
</dbReference>
<reference evidence="1" key="1">
    <citation type="submission" date="2012-04" db="EMBL/GenBank/DDBJ databases">
        <title>The Genome Sequence of Loa loa.</title>
        <authorList>
            <consortium name="The Broad Institute Genome Sequencing Platform"/>
            <consortium name="Broad Institute Genome Sequencing Center for Infectious Disease"/>
            <person name="Nutman T.B."/>
            <person name="Fink D.L."/>
            <person name="Russ C."/>
            <person name="Young S."/>
            <person name="Zeng Q."/>
            <person name="Gargeya S."/>
            <person name="Alvarado L."/>
            <person name="Berlin A."/>
            <person name="Chapman S.B."/>
            <person name="Chen Z."/>
            <person name="Freedman E."/>
            <person name="Gellesch M."/>
            <person name="Goldberg J."/>
            <person name="Griggs A."/>
            <person name="Gujja S."/>
            <person name="Heilman E.R."/>
            <person name="Heiman D."/>
            <person name="Howarth C."/>
            <person name="Mehta T."/>
            <person name="Neiman D."/>
            <person name="Pearson M."/>
            <person name="Roberts A."/>
            <person name="Saif S."/>
            <person name="Shea T."/>
            <person name="Shenoy N."/>
            <person name="Sisk P."/>
            <person name="Stolte C."/>
            <person name="Sykes S."/>
            <person name="White J."/>
            <person name="Yandava C."/>
            <person name="Haas B."/>
            <person name="Henn M.R."/>
            <person name="Nusbaum C."/>
            <person name="Birren B."/>
        </authorList>
    </citation>
    <scope>NUCLEOTIDE SEQUENCE [LARGE SCALE GENOMIC DNA]</scope>
</reference>
<gene>
    <name evidence="1" type="ORF">LOAG_18826</name>
</gene>
<proteinExistence type="predicted"/>
<protein>
    <submittedName>
        <fullName evidence="1">Uncharacterized protein</fullName>
    </submittedName>
</protein>
<dbReference type="CTD" id="31252044"/>
<dbReference type="EMBL" id="JH712627">
    <property type="protein sequence ID" value="EJD73774.1"/>
    <property type="molecule type" value="Genomic_DNA"/>
</dbReference>
<name>A0A1S0UG04_LOALO</name>
<dbReference type="InParanoid" id="A0A1S0UG04"/>
<dbReference type="KEGG" id="loa:LOAG_18826"/>
<accession>A0A1S0UG04</accession>
<evidence type="ECO:0000313" key="1">
    <source>
        <dbReference type="EMBL" id="EJD73774.1"/>
    </source>
</evidence>